<dbReference type="Proteomes" id="UP000238312">
    <property type="component" value="Unassembled WGS sequence"/>
</dbReference>
<evidence type="ECO:0000259" key="4">
    <source>
        <dbReference type="PROSITE" id="PS50240"/>
    </source>
</evidence>
<feature type="region of interest" description="Disordered" evidence="3">
    <location>
        <begin position="41"/>
        <end position="66"/>
    </location>
</feature>
<reference evidence="5 6" key="1">
    <citation type="submission" date="2018-03" db="EMBL/GenBank/DDBJ databases">
        <title>Genomic Encyclopedia of Type Strains, Phase III (KMG-III): the genomes of soil and plant-associated and newly described type strains.</title>
        <authorList>
            <person name="Whitman W."/>
        </authorList>
    </citation>
    <scope>NUCLEOTIDE SEQUENCE [LARGE SCALE GENOMIC DNA]</scope>
    <source>
        <strain evidence="5 6">CGMCC 4.7104</strain>
    </source>
</reference>
<dbReference type="PROSITE" id="PS00134">
    <property type="entry name" value="TRYPSIN_HIS"/>
    <property type="match status" value="1"/>
</dbReference>
<dbReference type="PRINTS" id="PR00722">
    <property type="entry name" value="CHYMOTRYPSIN"/>
</dbReference>
<feature type="domain" description="Peptidase S1" evidence="4">
    <location>
        <begin position="93"/>
        <end position="318"/>
    </location>
</feature>
<proteinExistence type="inferred from homology"/>
<dbReference type="FunFam" id="2.40.10.10:FF:000068">
    <property type="entry name" value="transmembrane protease serine 2"/>
    <property type="match status" value="1"/>
</dbReference>
<dbReference type="PANTHER" id="PTHR24276:SF98">
    <property type="entry name" value="FI18310P1-RELATED"/>
    <property type="match status" value="1"/>
</dbReference>
<dbReference type="InterPro" id="IPR050430">
    <property type="entry name" value="Peptidase_S1"/>
</dbReference>
<keyword evidence="2" id="KW-1015">Disulfide bond</keyword>
<organism evidence="5 6">
    <name type="scientific">Nonomuraea fuscirosea</name>
    <dbReference type="NCBI Taxonomy" id="1291556"/>
    <lineage>
        <taxon>Bacteria</taxon>
        <taxon>Bacillati</taxon>
        <taxon>Actinomycetota</taxon>
        <taxon>Actinomycetes</taxon>
        <taxon>Streptosporangiales</taxon>
        <taxon>Streptosporangiaceae</taxon>
        <taxon>Nonomuraea</taxon>
    </lineage>
</organism>
<dbReference type="Pfam" id="PF00089">
    <property type="entry name" value="Trypsin"/>
    <property type="match status" value="1"/>
</dbReference>
<dbReference type="GO" id="GO:0004252">
    <property type="term" value="F:serine-type endopeptidase activity"/>
    <property type="evidence" value="ECO:0007669"/>
    <property type="project" value="InterPro"/>
</dbReference>
<dbReference type="EMBL" id="PVNG01000011">
    <property type="protein sequence ID" value="PRX63183.1"/>
    <property type="molecule type" value="Genomic_DNA"/>
</dbReference>
<dbReference type="InterPro" id="IPR001314">
    <property type="entry name" value="Peptidase_S1A"/>
</dbReference>
<keyword evidence="6" id="KW-1185">Reference proteome</keyword>
<dbReference type="Gene3D" id="2.40.10.10">
    <property type="entry name" value="Trypsin-like serine proteases"/>
    <property type="match status" value="1"/>
</dbReference>
<dbReference type="PROSITE" id="PS50240">
    <property type="entry name" value="TRYPSIN_DOM"/>
    <property type="match status" value="1"/>
</dbReference>
<sequence length="325" mass="34401">MSPAADSANVVAMTNRHALTSIFTKRGDRAERGQARNLTLAAGDGAEHGQARNPTPAATDRSGRGRARSLTLAAAIGSAAIFTAATAPPANAIIGGRDATENYSFTVTLRDGKGVHYCGATLVAPQWVVTAGHCSHVPIGQVSAKVGGTNVEKGGSVRRVTKIVRHPDYTADPNDLRHDIALFKLDRPVRETPIRIAARPGAPKTQIRLLGWGMTCEDGNECPEPPTTLQELDSDIVPDSRCAGIDAASDICSRHPTKKAQSCILDSGGPMVRKFGTRWELVGITSRDGDEMTDPNCVGPGVWTDAAAYKTWIRRTTGTPHPTPA</sequence>
<comment type="caution">
    <text evidence="5">The sequence shown here is derived from an EMBL/GenBank/DDBJ whole genome shotgun (WGS) entry which is preliminary data.</text>
</comment>
<dbReference type="PANTHER" id="PTHR24276">
    <property type="entry name" value="POLYSERASE-RELATED"/>
    <property type="match status" value="1"/>
</dbReference>
<dbReference type="CDD" id="cd00190">
    <property type="entry name" value="Tryp_SPc"/>
    <property type="match status" value="1"/>
</dbReference>
<dbReference type="InterPro" id="IPR001254">
    <property type="entry name" value="Trypsin_dom"/>
</dbReference>
<name>A0A2T0MW54_9ACTN</name>
<evidence type="ECO:0000256" key="2">
    <source>
        <dbReference type="ARBA" id="ARBA00023157"/>
    </source>
</evidence>
<dbReference type="InterPro" id="IPR018114">
    <property type="entry name" value="TRYPSIN_HIS"/>
</dbReference>
<dbReference type="SUPFAM" id="SSF50494">
    <property type="entry name" value="Trypsin-like serine proteases"/>
    <property type="match status" value="1"/>
</dbReference>
<dbReference type="InterPro" id="IPR043504">
    <property type="entry name" value="Peptidase_S1_PA_chymotrypsin"/>
</dbReference>
<dbReference type="AlphaFoldDB" id="A0A2T0MW54"/>
<gene>
    <name evidence="5" type="ORF">B0I32_111177</name>
</gene>
<protein>
    <submittedName>
        <fullName evidence="5">Trypsin</fullName>
    </submittedName>
</protein>
<dbReference type="InterPro" id="IPR009003">
    <property type="entry name" value="Peptidase_S1_PA"/>
</dbReference>
<evidence type="ECO:0000313" key="6">
    <source>
        <dbReference type="Proteomes" id="UP000238312"/>
    </source>
</evidence>
<accession>A0A2T0MW54</accession>
<evidence type="ECO:0000256" key="1">
    <source>
        <dbReference type="ARBA" id="ARBA00007664"/>
    </source>
</evidence>
<dbReference type="SMART" id="SM00020">
    <property type="entry name" value="Tryp_SPc"/>
    <property type="match status" value="1"/>
</dbReference>
<evidence type="ECO:0000313" key="5">
    <source>
        <dbReference type="EMBL" id="PRX63183.1"/>
    </source>
</evidence>
<dbReference type="GO" id="GO:0006508">
    <property type="term" value="P:proteolysis"/>
    <property type="evidence" value="ECO:0007669"/>
    <property type="project" value="InterPro"/>
</dbReference>
<comment type="similarity">
    <text evidence="1">Belongs to the peptidase S1 family.</text>
</comment>
<evidence type="ECO:0000256" key="3">
    <source>
        <dbReference type="SAM" id="MobiDB-lite"/>
    </source>
</evidence>